<dbReference type="RefSeq" id="WP_132015314.1">
    <property type="nucleotide sequence ID" value="NZ_SLUN01000020.1"/>
</dbReference>
<keyword evidence="5 7" id="KW-1133">Transmembrane helix</keyword>
<feature type="transmembrane region" description="Helical" evidence="7">
    <location>
        <begin position="80"/>
        <end position="98"/>
    </location>
</feature>
<dbReference type="NCBIfam" id="TIGR00711">
    <property type="entry name" value="efflux_EmrB"/>
    <property type="match status" value="1"/>
</dbReference>
<organism evidence="9 10">
    <name type="scientific">Hydrogenispora ethanolica</name>
    <dbReference type="NCBI Taxonomy" id="1082276"/>
    <lineage>
        <taxon>Bacteria</taxon>
        <taxon>Bacillati</taxon>
        <taxon>Bacillota</taxon>
        <taxon>Hydrogenispora</taxon>
    </lineage>
</organism>
<evidence type="ECO:0000313" key="10">
    <source>
        <dbReference type="Proteomes" id="UP000295008"/>
    </source>
</evidence>
<name>A0A4R1RE09_HYDET</name>
<feature type="transmembrane region" description="Helical" evidence="7">
    <location>
        <begin position="12"/>
        <end position="36"/>
    </location>
</feature>
<evidence type="ECO:0000256" key="5">
    <source>
        <dbReference type="ARBA" id="ARBA00022989"/>
    </source>
</evidence>
<evidence type="ECO:0000259" key="8">
    <source>
        <dbReference type="PROSITE" id="PS50850"/>
    </source>
</evidence>
<gene>
    <name evidence="9" type="ORF">EDC14_102077</name>
</gene>
<feature type="transmembrane region" description="Helical" evidence="7">
    <location>
        <begin position="270"/>
        <end position="293"/>
    </location>
</feature>
<feature type="transmembrane region" description="Helical" evidence="7">
    <location>
        <begin position="48"/>
        <end position="68"/>
    </location>
</feature>
<dbReference type="GO" id="GO:0022857">
    <property type="term" value="F:transmembrane transporter activity"/>
    <property type="evidence" value="ECO:0007669"/>
    <property type="project" value="InterPro"/>
</dbReference>
<dbReference type="FunFam" id="1.20.1720.10:FF:000004">
    <property type="entry name" value="EmrB/QacA family drug resistance transporter"/>
    <property type="match status" value="1"/>
</dbReference>
<keyword evidence="10" id="KW-1185">Reference proteome</keyword>
<evidence type="ECO:0000256" key="7">
    <source>
        <dbReference type="SAM" id="Phobius"/>
    </source>
</evidence>
<dbReference type="Gene3D" id="1.20.1720.10">
    <property type="entry name" value="Multidrug resistance protein D"/>
    <property type="match status" value="1"/>
</dbReference>
<sequence length="519" mass="55339">MKASDVSGKKTVLIMIGVMLSVFLSALDNTIAGTAMPRIISDLKGIELYAWPFTIYMLCSTISIPIFGRMADLYGHKLTYFSGIAIFLAGSVLCGFSSNMPQLIVFRGIQGVGGGTLIANSFIIVGSLFPPAERAKYMGFVAAVIGLASIIGPMLGGVITDGLSWHWVFFINIPVGLGALSFILFALPGGEARSVKRKIDLPGAVTFVIALVPALLAFTWAGRIYAWSSPHIVGMFAFSAVMFIIFGLIERKTVEPLIPLSLFKNPIFNLCIVDVFFVSCLMFGAVMLVPLFVQNVLGANATTSGAMIMPMTVSLVIGGAITGVLIAKTGRYKIFGLAAMLIIVAGAFMLQQIDEQSSSSRIILTLTILGAGIGITMPVFDLASQNAFPQSQLGLVTSMIQFSRNIGGTIGSAILGSIMLSHMNAGIARLSETNLSPVMKGLVENSQFAVETQLLNRAGVGLSDVHQLLGQLKTIQANSIHQAFLVSFWVGVVGLAAILFLKEIPLRKTNEKMEVHSRS</sequence>
<dbReference type="InterPro" id="IPR036259">
    <property type="entry name" value="MFS_trans_sf"/>
</dbReference>
<dbReference type="Gene3D" id="1.20.1250.20">
    <property type="entry name" value="MFS general substrate transporter like domains"/>
    <property type="match status" value="1"/>
</dbReference>
<keyword evidence="2" id="KW-0813">Transport</keyword>
<dbReference type="GO" id="GO:0005886">
    <property type="term" value="C:plasma membrane"/>
    <property type="evidence" value="ECO:0007669"/>
    <property type="project" value="UniProtKB-SubCell"/>
</dbReference>
<protein>
    <submittedName>
        <fullName evidence="9">EmrB/QacA subfamily drug resistance transporter</fullName>
    </submittedName>
</protein>
<dbReference type="Proteomes" id="UP000295008">
    <property type="component" value="Unassembled WGS sequence"/>
</dbReference>
<dbReference type="Pfam" id="PF07690">
    <property type="entry name" value="MFS_1"/>
    <property type="match status" value="1"/>
</dbReference>
<dbReference type="EMBL" id="SLUN01000020">
    <property type="protein sequence ID" value="TCL63792.1"/>
    <property type="molecule type" value="Genomic_DNA"/>
</dbReference>
<evidence type="ECO:0000256" key="6">
    <source>
        <dbReference type="ARBA" id="ARBA00023136"/>
    </source>
</evidence>
<keyword evidence="6 7" id="KW-0472">Membrane</keyword>
<feature type="transmembrane region" description="Helical" evidence="7">
    <location>
        <begin position="232"/>
        <end position="249"/>
    </location>
</feature>
<evidence type="ECO:0000256" key="3">
    <source>
        <dbReference type="ARBA" id="ARBA00022475"/>
    </source>
</evidence>
<feature type="transmembrane region" description="Helical" evidence="7">
    <location>
        <begin position="199"/>
        <end position="220"/>
    </location>
</feature>
<dbReference type="PROSITE" id="PS50850">
    <property type="entry name" value="MFS"/>
    <property type="match status" value="1"/>
</dbReference>
<dbReference type="AlphaFoldDB" id="A0A4R1RE09"/>
<dbReference type="SUPFAM" id="SSF103473">
    <property type="entry name" value="MFS general substrate transporter"/>
    <property type="match status" value="1"/>
</dbReference>
<feature type="transmembrane region" description="Helical" evidence="7">
    <location>
        <begin position="480"/>
        <end position="501"/>
    </location>
</feature>
<dbReference type="OrthoDB" id="146256at2"/>
<feature type="transmembrane region" description="Helical" evidence="7">
    <location>
        <begin position="165"/>
        <end position="187"/>
    </location>
</feature>
<reference evidence="9 10" key="1">
    <citation type="submission" date="2019-03" db="EMBL/GenBank/DDBJ databases">
        <title>Genomic Encyclopedia of Type Strains, Phase IV (KMG-IV): sequencing the most valuable type-strain genomes for metagenomic binning, comparative biology and taxonomic classification.</title>
        <authorList>
            <person name="Goeker M."/>
        </authorList>
    </citation>
    <scope>NUCLEOTIDE SEQUENCE [LARGE SCALE GENOMIC DNA]</scope>
    <source>
        <strain evidence="9 10">LX-B</strain>
    </source>
</reference>
<dbReference type="PANTHER" id="PTHR23501">
    <property type="entry name" value="MAJOR FACILITATOR SUPERFAMILY"/>
    <property type="match status" value="1"/>
</dbReference>
<feature type="transmembrane region" description="Helical" evidence="7">
    <location>
        <begin position="405"/>
        <end position="427"/>
    </location>
</feature>
<feature type="transmembrane region" description="Helical" evidence="7">
    <location>
        <begin position="334"/>
        <end position="350"/>
    </location>
</feature>
<feature type="transmembrane region" description="Helical" evidence="7">
    <location>
        <begin position="305"/>
        <end position="327"/>
    </location>
</feature>
<feature type="transmembrane region" description="Helical" evidence="7">
    <location>
        <begin position="104"/>
        <end position="125"/>
    </location>
</feature>
<dbReference type="InterPro" id="IPR020846">
    <property type="entry name" value="MFS_dom"/>
</dbReference>
<evidence type="ECO:0000256" key="1">
    <source>
        <dbReference type="ARBA" id="ARBA00004651"/>
    </source>
</evidence>
<dbReference type="PANTHER" id="PTHR23501:SF197">
    <property type="entry name" value="COMD"/>
    <property type="match status" value="1"/>
</dbReference>
<feature type="transmembrane region" description="Helical" evidence="7">
    <location>
        <begin position="362"/>
        <end position="384"/>
    </location>
</feature>
<dbReference type="CDD" id="cd17502">
    <property type="entry name" value="MFS_Azr1_MDR_like"/>
    <property type="match status" value="1"/>
</dbReference>
<evidence type="ECO:0000313" key="9">
    <source>
        <dbReference type="EMBL" id="TCL63792.1"/>
    </source>
</evidence>
<comment type="caution">
    <text evidence="9">The sequence shown here is derived from an EMBL/GenBank/DDBJ whole genome shotgun (WGS) entry which is preliminary data.</text>
</comment>
<keyword evidence="3" id="KW-1003">Cell membrane</keyword>
<proteinExistence type="predicted"/>
<dbReference type="InterPro" id="IPR011701">
    <property type="entry name" value="MFS"/>
</dbReference>
<accession>A0A4R1RE09</accession>
<evidence type="ECO:0000256" key="2">
    <source>
        <dbReference type="ARBA" id="ARBA00022448"/>
    </source>
</evidence>
<keyword evidence="4 7" id="KW-0812">Transmembrane</keyword>
<evidence type="ECO:0000256" key="4">
    <source>
        <dbReference type="ARBA" id="ARBA00022692"/>
    </source>
</evidence>
<feature type="transmembrane region" description="Helical" evidence="7">
    <location>
        <begin position="137"/>
        <end position="159"/>
    </location>
</feature>
<dbReference type="InterPro" id="IPR004638">
    <property type="entry name" value="EmrB-like"/>
</dbReference>
<feature type="domain" description="Major facilitator superfamily (MFS) profile" evidence="8">
    <location>
        <begin position="14"/>
        <end position="506"/>
    </location>
</feature>
<dbReference type="PRINTS" id="PR01036">
    <property type="entry name" value="TCRTETB"/>
</dbReference>
<comment type="subcellular location">
    <subcellularLocation>
        <location evidence="1">Cell membrane</location>
        <topology evidence="1">Multi-pass membrane protein</topology>
    </subcellularLocation>
</comment>